<gene>
    <name evidence="11" type="ORF">KP79_PYT10144</name>
</gene>
<keyword evidence="3 10" id="KW-0808">Transferase</keyword>
<evidence type="ECO:0000256" key="1">
    <source>
        <dbReference type="ARBA" id="ARBA00004141"/>
    </source>
</evidence>
<evidence type="ECO:0000256" key="7">
    <source>
        <dbReference type="ARBA" id="ARBA00023098"/>
    </source>
</evidence>
<sequence>MENLISSNKGLDGVPHFFKQDARVQGLPLMSSPLPTLLILVCYYIFVYYGRTIMADRKPLQLKRLIMLYNLGMVIFSLYMAKEFAMAGWLTGYQLGCQPIDYTPRGDRVSTYIRTLLDCCYLKFYDALLNMFGFFQIIFIMKKKFHQLTFLHLFHHGFLPFNWWFGIKFIPGGWGTFHAFINTLVHSVMYMYYFLSAGGPAIQKYLWWKKYITTIQIAQFILVICHTLSTFLFVQDCDYPSLAVKLVLFYNFLFLCLFMDFYIKTYKRKTKPKENDKIVYMNGHGQKVQNGHMENGNAVKVD</sequence>
<dbReference type="GO" id="GO:0034626">
    <property type="term" value="P:fatty acid elongation, polyunsaturated fatty acid"/>
    <property type="evidence" value="ECO:0007669"/>
    <property type="project" value="TreeGrafter"/>
</dbReference>
<dbReference type="EMBL" id="NEDP02004421">
    <property type="protein sequence ID" value="OWF45672.1"/>
    <property type="molecule type" value="Genomic_DNA"/>
</dbReference>
<dbReference type="PANTHER" id="PTHR11157:SF69">
    <property type="entry name" value="ELONGATION OF VERY LONG CHAIN FATTY ACIDS PROTEIN 7"/>
    <property type="match status" value="1"/>
</dbReference>
<evidence type="ECO:0000256" key="6">
    <source>
        <dbReference type="ARBA" id="ARBA00022989"/>
    </source>
</evidence>
<comment type="subcellular location">
    <subcellularLocation>
        <location evidence="1">Membrane</location>
        <topology evidence="1">Multi-pass membrane protein</topology>
    </subcellularLocation>
</comment>
<dbReference type="InterPro" id="IPR002076">
    <property type="entry name" value="ELO_fam"/>
</dbReference>
<keyword evidence="4 10" id="KW-0812">Transmembrane</keyword>
<keyword evidence="5 10" id="KW-0276">Fatty acid metabolism</keyword>
<comment type="similarity">
    <text evidence="10">Belongs to the ELO family.</text>
</comment>
<evidence type="ECO:0000256" key="10">
    <source>
        <dbReference type="RuleBase" id="RU361115"/>
    </source>
</evidence>
<dbReference type="GO" id="GO:0030148">
    <property type="term" value="P:sphingolipid biosynthetic process"/>
    <property type="evidence" value="ECO:0007669"/>
    <property type="project" value="TreeGrafter"/>
</dbReference>
<dbReference type="GO" id="GO:0005789">
    <property type="term" value="C:endoplasmic reticulum membrane"/>
    <property type="evidence" value="ECO:0007669"/>
    <property type="project" value="TreeGrafter"/>
</dbReference>
<dbReference type="GO" id="GO:0009922">
    <property type="term" value="F:fatty acid elongase activity"/>
    <property type="evidence" value="ECO:0007669"/>
    <property type="project" value="UniProtKB-EC"/>
</dbReference>
<dbReference type="AlphaFoldDB" id="A0A210QAB4"/>
<protein>
    <recommendedName>
        <fullName evidence="10">Elongation of very long chain fatty acids protein</fullName>
        <ecNumber evidence="10">2.3.1.199</ecNumber>
    </recommendedName>
    <alternativeName>
        <fullName evidence="10">Very-long-chain 3-oxoacyl-CoA synthase</fullName>
    </alternativeName>
</protein>
<evidence type="ECO:0000256" key="8">
    <source>
        <dbReference type="ARBA" id="ARBA00023136"/>
    </source>
</evidence>
<comment type="caution">
    <text evidence="11">The sequence shown here is derived from an EMBL/GenBank/DDBJ whole genome shotgun (WGS) entry which is preliminary data.</text>
</comment>
<feature type="transmembrane region" description="Helical" evidence="10">
    <location>
        <begin position="246"/>
        <end position="263"/>
    </location>
</feature>
<evidence type="ECO:0000256" key="9">
    <source>
        <dbReference type="ARBA" id="ARBA00023160"/>
    </source>
</evidence>
<organism evidence="11 12">
    <name type="scientific">Mizuhopecten yessoensis</name>
    <name type="common">Japanese scallop</name>
    <name type="synonym">Patinopecten yessoensis</name>
    <dbReference type="NCBI Taxonomy" id="6573"/>
    <lineage>
        <taxon>Eukaryota</taxon>
        <taxon>Metazoa</taxon>
        <taxon>Spiralia</taxon>
        <taxon>Lophotrochozoa</taxon>
        <taxon>Mollusca</taxon>
        <taxon>Bivalvia</taxon>
        <taxon>Autobranchia</taxon>
        <taxon>Pteriomorphia</taxon>
        <taxon>Pectinida</taxon>
        <taxon>Pectinoidea</taxon>
        <taxon>Pectinidae</taxon>
        <taxon>Mizuhopecten</taxon>
    </lineage>
</organism>
<dbReference type="GO" id="GO:0019367">
    <property type="term" value="P:fatty acid elongation, saturated fatty acid"/>
    <property type="evidence" value="ECO:0007669"/>
    <property type="project" value="TreeGrafter"/>
</dbReference>
<feature type="transmembrane region" description="Helical" evidence="10">
    <location>
        <begin position="33"/>
        <end position="50"/>
    </location>
</feature>
<proteinExistence type="inferred from homology"/>
<dbReference type="EC" id="2.3.1.199" evidence="10"/>
<keyword evidence="9 10" id="KW-0275">Fatty acid biosynthesis</keyword>
<evidence type="ECO:0000256" key="5">
    <source>
        <dbReference type="ARBA" id="ARBA00022832"/>
    </source>
</evidence>
<dbReference type="GO" id="GO:0034625">
    <property type="term" value="P:fatty acid elongation, monounsaturated fatty acid"/>
    <property type="evidence" value="ECO:0007669"/>
    <property type="project" value="TreeGrafter"/>
</dbReference>
<keyword evidence="8 10" id="KW-0472">Membrane</keyword>
<feature type="transmembrane region" description="Helical" evidence="10">
    <location>
        <begin position="148"/>
        <end position="165"/>
    </location>
</feature>
<dbReference type="OrthoDB" id="10259681at2759"/>
<dbReference type="Proteomes" id="UP000242188">
    <property type="component" value="Unassembled WGS sequence"/>
</dbReference>
<comment type="catalytic activity">
    <reaction evidence="10">
        <text>a very-long-chain acyl-CoA + malonyl-CoA + H(+) = a very-long-chain 3-oxoacyl-CoA + CO2 + CoA</text>
        <dbReference type="Rhea" id="RHEA:32727"/>
        <dbReference type="ChEBI" id="CHEBI:15378"/>
        <dbReference type="ChEBI" id="CHEBI:16526"/>
        <dbReference type="ChEBI" id="CHEBI:57287"/>
        <dbReference type="ChEBI" id="CHEBI:57384"/>
        <dbReference type="ChEBI" id="CHEBI:90725"/>
        <dbReference type="ChEBI" id="CHEBI:90736"/>
        <dbReference type="EC" id="2.3.1.199"/>
    </reaction>
</comment>
<keyword evidence="12" id="KW-1185">Reference proteome</keyword>
<feature type="transmembrane region" description="Helical" evidence="10">
    <location>
        <begin position="124"/>
        <end position="141"/>
    </location>
</feature>
<dbReference type="PANTHER" id="PTHR11157">
    <property type="entry name" value="FATTY ACID ACYL TRANSFERASE-RELATED"/>
    <property type="match status" value="1"/>
</dbReference>
<keyword evidence="2 10" id="KW-0444">Lipid biosynthesis</keyword>
<evidence type="ECO:0000256" key="2">
    <source>
        <dbReference type="ARBA" id="ARBA00022516"/>
    </source>
</evidence>
<evidence type="ECO:0000256" key="4">
    <source>
        <dbReference type="ARBA" id="ARBA00022692"/>
    </source>
</evidence>
<keyword evidence="7 10" id="KW-0443">Lipid metabolism</keyword>
<dbReference type="GO" id="GO:0042761">
    <property type="term" value="P:very long-chain fatty acid biosynthetic process"/>
    <property type="evidence" value="ECO:0007669"/>
    <property type="project" value="TreeGrafter"/>
</dbReference>
<keyword evidence="6 10" id="KW-1133">Transmembrane helix</keyword>
<name>A0A210QAB4_MIZYE</name>
<evidence type="ECO:0000313" key="11">
    <source>
        <dbReference type="EMBL" id="OWF45672.1"/>
    </source>
</evidence>
<evidence type="ECO:0000313" key="12">
    <source>
        <dbReference type="Proteomes" id="UP000242188"/>
    </source>
</evidence>
<reference evidence="11 12" key="1">
    <citation type="journal article" date="2017" name="Nat. Ecol. Evol.">
        <title>Scallop genome provides insights into evolution of bilaterian karyotype and development.</title>
        <authorList>
            <person name="Wang S."/>
            <person name="Zhang J."/>
            <person name="Jiao W."/>
            <person name="Li J."/>
            <person name="Xun X."/>
            <person name="Sun Y."/>
            <person name="Guo X."/>
            <person name="Huan P."/>
            <person name="Dong B."/>
            <person name="Zhang L."/>
            <person name="Hu X."/>
            <person name="Sun X."/>
            <person name="Wang J."/>
            <person name="Zhao C."/>
            <person name="Wang Y."/>
            <person name="Wang D."/>
            <person name="Huang X."/>
            <person name="Wang R."/>
            <person name="Lv J."/>
            <person name="Li Y."/>
            <person name="Zhang Z."/>
            <person name="Liu B."/>
            <person name="Lu W."/>
            <person name="Hui Y."/>
            <person name="Liang J."/>
            <person name="Zhou Z."/>
            <person name="Hou R."/>
            <person name="Li X."/>
            <person name="Liu Y."/>
            <person name="Li H."/>
            <person name="Ning X."/>
            <person name="Lin Y."/>
            <person name="Zhao L."/>
            <person name="Xing Q."/>
            <person name="Dou J."/>
            <person name="Li Y."/>
            <person name="Mao J."/>
            <person name="Guo H."/>
            <person name="Dou H."/>
            <person name="Li T."/>
            <person name="Mu C."/>
            <person name="Jiang W."/>
            <person name="Fu Q."/>
            <person name="Fu X."/>
            <person name="Miao Y."/>
            <person name="Liu J."/>
            <person name="Yu Q."/>
            <person name="Li R."/>
            <person name="Liao H."/>
            <person name="Li X."/>
            <person name="Kong Y."/>
            <person name="Jiang Z."/>
            <person name="Chourrout D."/>
            <person name="Li R."/>
            <person name="Bao Z."/>
        </authorList>
    </citation>
    <scope>NUCLEOTIDE SEQUENCE [LARGE SCALE GENOMIC DNA]</scope>
    <source>
        <strain evidence="11 12">PY_sf001</strain>
    </source>
</reference>
<dbReference type="Pfam" id="PF01151">
    <property type="entry name" value="ELO"/>
    <property type="match status" value="1"/>
</dbReference>
<feature type="transmembrane region" description="Helical" evidence="10">
    <location>
        <begin position="215"/>
        <end position="234"/>
    </location>
</feature>
<feature type="transmembrane region" description="Helical" evidence="10">
    <location>
        <begin position="62"/>
        <end position="81"/>
    </location>
</feature>
<evidence type="ECO:0000256" key="3">
    <source>
        <dbReference type="ARBA" id="ARBA00022679"/>
    </source>
</evidence>
<feature type="transmembrane region" description="Helical" evidence="10">
    <location>
        <begin position="177"/>
        <end position="195"/>
    </location>
</feature>
<accession>A0A210QAB4</accession>